<evidence type="ECO:0000256" key="1">
    <source>
        <dbReference type="ARBA" id="ARBA00006432"/>
    </source>
</evidence>
<dbReference type="PANTHER" id="PTHR42921:SF1">
    <property type="entry name" value="ACETOACETYL-COA SYNTHETASE"/>
    <property type="match status" value="1"/>
</dbReference>
<feature type="domain" description="AMP-dependent synthetase/ligase" evidence="2">
    <location>
        <begin position="108"/>
        <end position="209"/>
    </location>
</feature>
<dbReference type="InterPro" id="IPR000873">
    <property type="entry name" value="AMP-dep_synth/lig_dom"/>
</dbReference>
<dbReference type="Pfam" id="PF16177">
    <property type="entry name" value="ACAS_N"/>
    <property type="match status" value="1"/>
</dbReference>
<evidence type="ECO:0000259" key="3">
    <source>
        <dbReference type="Pfam" id="PF16177"/>
    </source>
</evidence>
<gene>
    <name evidence="4" type="ORF">VSS16_14695</name>
</gene>
<dbReference type="SUPFAM" id="SSF56801">
    <property type="entry name" value="Acetyl-CoA synthetase-like"/>
    <property type="match status" value="1"/>
</dbReference>
<reference evidence="4 5" key="1">
    <citation type="submission" date="2024-01" db="EMBL/GenBank/DDBJ databases">
        <title>Genome mining of biosynthetic gene clusters to explore secondary metabolites of Streptomyces sp.</title>
        <authorList>
            <person name="Baig A."/>
            <person name="Ajitkumar Shintre N."/>
            <person name="Kumar H."/>
            <person name="Anbarasu A."/>
            <person name="Ramaiah S."/>
        </authorList>
    </citation>
    <scope>NUCLEOTIDE SEQUENCE [LARGE SCALE GENOMIC DNA]</scope>
    <source>
        <strain evidence="4 5">A57</strain>
    </source>
</reference>
<evidence type="ECO:0000313" key="5">
    <source>
        <dbReference type="Proteomes" id="UP001585080"/>
    </source>
</evidence>
<keyword evidence="5" id="KW-1185">Reference proteome</keyword>
<dbReference type="InterPro" id="IPR032387">
    <property type="entry name" value="ACAS_N"/>
</dbReference>
<feature type="domain" description="Acetyl-coenzyme A synthetase N-terminal" evidence="3">
    <location>
        <begin position="34"/>
        <end position="90"/>
    </location>
</feature>
<name>A0ABV5EAU9_9ACTN</name>
<protein>
    <submittedName>
        <fullName evidence="4">AMP-binding protein</fullName>
    </submittedName>
</protein>
<dbReference type="Proteomes" id="UP001585080">
    <property type="component" value="Unassembled WGS sequence"/>
</dbReference>
<evidence type="ECO:0000313" key="4">
    <source>
        <dbReference type="EMBL" id="MFB8773962.1"/>
    </source>
</evidence>
<dbReference type="PANTHER" id="PTHR42921">
    <property type="entry name" value="ACETOACETYL-COA SYNTHETASE"/>
    <property type="match status" value="1"/>
</dbReference>
<dbReference type="EMBL" id="JAYMRP010000010">
    <property type="protein sequence ID" value="MFB8773962.1"/>
    <property type="molecule type" value="Genomic_DNA"/>
</dbReference>
<evidence type="ECO:0000259" key="2">
    <source>
        <dbReference type="Pfam" id="PF00501"/>
    </source>
</evidence>
<comment type="caution">
    <text evidence="4">The sequence shown here is derived from an EMBL/GenBank/DDBJ whole genome shotgun (WGS) entry which is preliminary data.</text>
</comment>
<dbReference type="Gene3D" id="3.40.50.12780">
    <property type="entry name" value="N-terminal domain of ligase-like"/>
    <property type="match status" value="1"/>
</dbReference>
<proteinExistence type="inferred from homology"/>
<accession>A0ABV5EAU9</accession>
<comment type="similarity">
    <text evidence="1">Belongs to the ATP-dependent AMP-binding enzyme family.</text>
</comment>
<dbReference type="Pfam" id="PF00501">
    <property type="entry name" value="AMP-binding"/>
    <property type="match status" value="1"/>
</dbReference>
<dbReference type="InterPro" id="IPR042099">
    <property type="entry name" value="ANL_N_sf"/>
</dbReference>
<sequence length="261" mass="27868">MRTPDPFFLLDPQAVAASRIADFARHVGVDGTDYSAPHRWSVTDLEGCWGAVWEYFDVEAHRPYERVLATETMPGARWFTGATLNYTHHALRHLTDDGVAVLSLDETGAAGEVTGGELRSQVASVAATLRELGVGQGDRVVGYLPNTPQAIVSFLAAASLGAVWSVCGQDYAPQAAADRFAQLAPTALIAADGYRTSTEGTVIALYTDGLVQSRERDVDQVSCDAVVSAVLERPPRDDAAQFYHRAGEPRPSGCASSVTAD</sequence>
<organism evidence="4 5">
    <name type="scientific">Streptomyces broussonetiae</name>
    <dbReference type="NCBI Taxonomy" id="2686304"/>
    <lineage>
        <taxon>Bacteria</taxon>
        <taxon>Bacillati</taxon>
        <taxon>Actinomycetota</taxon>
        <taxon>Actinomycetes</taxon>
        <taxon>Kitasatosporales</taxon>
        <taxon>Streptomycetaceae</taxon>
        <taxon>Streptomyces</taxon>
    </lineage>
</organism>